<dbReference type="AlphaFoldDB" id="A0A834HTA0"/>
<proteinExistence type="predicted"/>
<evidence type="ECO:0000313" key="2">
    <source>
        <dbReference type="EMBL" id="KAF7264280.1"/>
    </source>
</evidence>
<dbReference type="EMBL" id="JAACXV010016954">
    <property type="protein sequence ID" value="KAF7264458.1"/>
    <property type="molecule type" value="Genomic_DNA"/>
</dbReference>
<accession>A0A834HTA0</accession>
<dbReference type="EMBL" id="JAACXV010017789">
    <property type="protein sequence ID" value="KAF7264280.1"/>
    <property type="molecule type" value="Genomic_DNA"/>
</dbReference>
<protein>
    <submittedName>
        <fullName evidence="2">Uncharacterized protein</fullName>
    </submittedName>
</protein>
<evidence type="ECO:0000313" key="4">
    <source>
        <dbReference type="Proteomes" id="UP000625711"/>
    </source>
</evidence>
<comment type="caution">
    <text evidence="2">The sequence shown here is derived from an EMBL/GenBank/DDBJ whole genome shotgun (WGS) entry which is preliminary data.</text>
</comment>
<feature type="region of interest" description="Disordered" evidence="1">
    <location>
        <begin position="29"/>
        <end position="71"/>
    </location>
</feature>
<name>A0A834HTA0_RHYFE</name>
<dbReference type="Proteomes" id="UP000625711">
    <property type="component" value="Unassembled WGS sequence"/>
</dbReference>
<reference evidence="2" key="1">
    <citation type="submission" date="2020-08" db="EMBL/GenBank/DDBJ databases">
        <title>Genome sequencing and assembly of the red palm weevil Rhynchophorus ferrugineus.</title>
        <authorList>
            <person name="Dias G.B."/>
            <person name="Bergman C.M."/>
            <person name="Manee M."/>
        </authorList>
    </citation>
    <scope>NUCLEOTIDE SEQUENCE</scope>
    <source>
        <strain evidence="2">AA-2017</strain>
        <tissue evidence="2">Whole larva</tissue>
    </source>
</reference>
<gene>
    <name evidence="2" type="ORF">GWI33_000384</name>
    <name evidence="3" type="ORF">GWI33_023176</name>
</gene>
<sequence>MVKREFLTRNNRVVTREICLTDDKYLRRRPEIGDGSRESARGRKKRAEERDIKAKKPIRREYQKAKVEKSN</sequence>
<organism evidence="2 4">
    <name type="scientific">Rhynchophorus ferrugineus</name>
    <name type="common">Red palm weevil</name>
    <name type="synonym">Curculio ferrugineus</name>
    <dbReference type="NCBI Taxonomy" id="354439"/>
    <lineage>
        <taxon>Eukaryota</taxon>
        <taxon>Metazoa</taxon>
        <taxon>Ecdysozoa</taxon>
        <taxon>Arthropoda</taxon>
        <taxon>Hexapoda</taxon>
        <taxon>Insecta</taxon>
        <taxon>Pterygota</taxon>
        <taxon>Neoptera</taxon>
        <taxon>Endopterygota</taxon>
        <taxon>Coleoptera</taxon>
        <taxon>Polyphaga</taxon>
        <taxon>Cucujiformia</taxon>
        <taxon>Curculionidae</taxon>
        <taxon>Dryophthorinae</taxon>
        <taxon>Rhynchophorus</taxon>
    </lineage>
</organism>
<evidence type="ECO:0000313" key="3">
    <source>
        <dbReference type="EMBL" id="KAF7264458.1"/>
    </source>
</evidence>
<evidence type="ECO:0000256" key="1">
    <source>
        <dbReference type="SAM" id="MobiDB-lite"/>
    </source>
</evidence>
<keyword evidence="4" id="KW-1185">Reference proteome</keyword>